<feature type="transmembrane region" description="Helical" evidence="1">
    <location>
        <begin position="198"/>
        <end position="216"/>
    </location>
</feature>
<dbReference type="EMBL" id="JAMQAW010000003">
    <property type="protein sequence ID" value="MCM2387495.1"/>
    <property type="molecule type" value="Genomic_DNA"/>
</dbReference>
<accession>A0ABT0UGD8</accession>
<keyword evidence="1" id="KW-0472">Membrane</keyword>
<dbReference type="Pfam" id="PF14219">
    <property type="entry name" value="DUF4328"/>
    <property type="match status" value="1"/>
</dbReference>
<organism evidence="3 4">
    <name type="scientific">Streptomyces albipurpureus</name>
    <dbReference type="NCBI Taxonomy" id="2897419"/>
    <lineage>
        <taxon>Bacteria</taxon>
        <taxon>Bacillati</taxon>
        <taxon>Actinomycetota</taxon>
        <taxon>Actinomycetes</taxon>
        <taxon>Kitasatosporales</taxon>
        <taxon>Streptomycetaceae</taxon>
        <taxon>Streptomyces</taxon>
    </lineage>
</organism>
<protein>
    <submittedName>
        <fullName evidence="3">DUF4328 domain-containing protein</fullName>
    </submittedName>
</protein>
<proteinExistence type="predicted"/>
<keyword evidence="1" id="KW-1133">Transmembrane helix</keyword>
<keyword evidence="4" id="KW-1185">Reference proteome</keyword>
<sequence length="234" mass="25855">MPAPDKLRPRPQLPAQVVRLPRGLLIAVTGLLAVAALGGVFGIYAGVRTYLLAAGGPGFSLPSEQEWDRVDALHLWAERLQYGAFPFCAILFIMWFHRMRRNAGAFAPEQFRRGPGWAIGAWFIPLAQVWLPFRIAIDIWSASAPSQADGKPVKATFWPVFAWWGLFLLSNLVNTFARQRSLDAETLQQLQDAALQMIVADVLDIGAAAAAVYFVVRLTSRQRSKMAEGSHRAA</sequence>
<evidence type="ECO:0000313" key="3">
    <source>
        <dbReference type="EMBL" id="MCM2387495.1"/>
    </source>
</evidence>
<comment type="caution">
    <text evidence="3">The sequence shown here is derived from an EMBL/GenBank/DDBJ whole genome shotgun (WGS) entry which is preliminary data.</text>
</comment>
<evidence type="ECO:0000313" key="4">
    <source>
        <dbReference type="Proteomes" id="UP001431429"/>
    </source>
</evidence>
<feature type="domain" description="DUF4328" evidence="2">
    <location>
        <begin position="63"/>
        <end position="219"/>
    </location>
</feature>
<feature type="transmembrane region" description="Helical" evidence="1">
    <location>
        <begin position="24"/>
        <end position="47"/>
    </location>
</feature>
<gene>
    <name evidence="3" type="ORF">NBG84_04070</name>
</gene>
<dbReference type="Proteomes" id="UP001431429">
    <property type="component" value="Unassembled WGS sequence"/>
</dbReference>
<keyword evidence="1" id="KW-0812">Transmembrane</keyword>
<name>A0ABT0UGD8_9ACTN</name>
<evidence type="ECO:0000259" key="2">
    <source>
        <dbReference type="Pfam" id="PF14219"/>
    </source>
</evidence>
<feature type="transmembrane region" description="Helical" evidence="1">
    <location>
        <begin position="157"/>
        <end position="177"/>
    </location>
</feature>
<dbReference type="RefSeq" id="WP_250917857.1">
    <property type="nucleotide sequence ID" value="NZ_JAMQAW010000003.1"/>
</dbReference>
<reference evidence="3" key="1">
    <citation type="submission" date="2022-06" db="EMBL/GenBank/DDBJ databases">
        <title>Genome public.</title>
        <authorList>
            <person name="Sun Q."/>
        </authorList>
    </citation>
    <scope>NUCLEOTIDE SEQUENCE</scope>
    <source>
        <strain evidence="3">CWNU-1</strain>
    </source>
</reference>
<evidence type="ECO:0000256" key="1">
    <source>
        <dbReference type="SAM" id="Phobius"/>
    </source>
</evidence>
<feature type="transmembrane region" description="Helical" evidence="1">
    <location>
        <begin position="80"/>
        <end position="96"/>
    </location>
</feature>
<dbReference type="InterPro" id="IPR025565">
    <property type="entry name" value="DUF4328"/>
</dbReference>